<comment type="caution">
    <text evidence="2">The sequence shown here is derived from an EMBL/GenBank/DDBJ whole genome shotgun (WGS) entry which is preliminary data.</text>
</comment>
<keyword evidence="3" id="KW-1185">Reference proteome</keyword>
<name>A0ABP7M2P8_9GAMM</name>
<dbReference type="PROSITE" id="PS51832">
    <property type="entry name" value="HD_GYP"/>
    <property type="match status" value="1"/>
</dbReference>
<feature type="domain" description="HD-GYP" evidence="1">
    <location>
        <begin position="140"/>
        <end position="336"/>
    </location>
</feature>
<reference evidence="3" key="1">
    <citation type="journal article" date="2019" name="Int. J. Syst. Evol. Microbiol.">
        <title>The Global Catalogue of Microorganisms (GCM) 10K type strain sequencing project: providing services to taxonomists for standard genome sequencing and annotation.</title>
        <authorList>
            <consortium name="The Broad Institute Genomics Platform"/>
            <consortium name="The Broad Institute Genome Sequencing Center for Infectious Disease"/>
            <person name="Wu L."/>
            <person name="Ma J."/>
        </authorList>
    </citation>
    <scope>NUCLEOTIDE SEQUENCE [LARGE SCALE GENOMIC DNA]</scope>
    <source>
        <strain evidence="3">JCM 17551</strain>
    </source>
</reference>
<evidence type="ECO:0000313" key="2">
    <source>
        <dbReference type="EMBL" id="GAA3911201.1"/>
    </source>
</evidence>
<dbReference type="EMBL" id="BAABBN010000003">
    <property type="protein sequence ID" value="GAA3911201.1"/>
    <property type="molecule type" value="Genomic_DNA"/>
</dbReference>
<dbReference type="PANTHER" id="PTHR43155">
    <property type="entry name" value="CYCLIC DI-GMP PHOSPHODIESTERASE PA4108-RELATED"/>
    <property type="match status" value="1"/>
</dbReference>
<proteinExistence type="predicted"/>
<dbReference type="PANTHER" id="PTHR43155:SF2">
    <property type="entry name" value="CYCLIC DI-GMP PHOSPHODIESTERASE PA4108"/>
    <property type="match status" value="1"/>
</dbReference>
<dbReference type="InterPro" id="IPR003607">
    <property type="entry name" value="HD/PDEase_dom"/>
</dbReference>
<dbReference type="Proteomes" id="UP001501565">
    <property type="component" value="Unassembled WGS sequence"/>
</dbReference>
<dbReference type="RefSeq" id="WP_344794595.1">
    <property type="nucleotide sequence ID" value="NZ_BAABBN010000003.1"/>
</dbReference>
<organism evidence="2 3">
    <name type="scientific">Litoribacillus peritrichatus</name>
    <dbReference type="NCBI Taxonomy" id="718191"/>
    <lineage>
        <taxon>Bacteria</taxon>
        <taxon>Pseudomonadati</taxon>
        <taxon>Pseudomonadota</taxon>
        <taxon>Gammaproteobacteria</taxon>
        <taxon>Oceanospirillales</taxon>
        <taxon>Oceanospirillaceae</taxon>
        <taxon>Litoribacillus</taxon>
    </lineage>
</organism>
<evidence type="ECO:0000259" key="1">
    <source>
        <dbReference type="PROSITE" id="PS51832"/>
    </source>
</evidence>
<dbReference type="Pfam" id="PF13487">
    <property type="entry name" value="HD_5"/>
    <property type="match status" value="1"/>
</dbReference>
<protein>
    <submittedName>
        <fullName evidence="2">HD-GYP domain-containing protein</fullName>
    </submittedName>
</protein>
<dbReference type="Pfam" id="PF11871">
    <property type="entry name" value="DUF3391"/>
    <property type="match status" value="1"/>
</dbReference>
<sequence>MIKKISIAYLTPEMYVSGFHWDQDVESSYQKEGRIPDWKTVELIKKRGVKELFIDTERGVDVEAGVSQDQIESEGDQTFAAYADEKPAVDKKVSTSEELIKAREVHSRAKGMIETAMQKALHGEDVDVDGFKELANDFIDSVTRNQNALACLSRIREKDAYLLEHSINVGVLMSILGKAMNLNRQSLFENVLGAILHDIGKILIPDEVLHKPGRLTEEEFGLMKKHSTFSRDILVKSGGLPQASLNVAYQHHERLDGTGYPQGLNKDTISLEAKMAAVVDVYDAITADRCYHKGLPPTIALKRMLEWTGSHLDKDILHTFIRAMGIYPVGSLVELTSGKLAVVIELNAQDQKQPMVKAIYHTKFKRFIKVELIDLTRKSTGEQIVRPSDPVNYGININDFLS</sequence>
<gene>
    <name evidence="2" type="ORF">GCM10022277_02270</name>
</gene>
<dbReference type="CDD" id="cd00077">
    <property type="entry name" value="HDc"/>
    <property type="match status" value="1"/>
</dbReference>
<dbReference type="SMART" id="SM00471">
    <property type="entry name" value="HDc"/>
    <property type="match status" value="1"/>
</dbReference>
<accession>A0ABP7M2P8</accession>
<dbReference type="InterPro" id="IPR037522">
    <property type="entry name" value="HD_GYP_dom"/>
</dbReference>
<dbReference type="Gene3D" id="1.10.3210.10">
    <property type="entry name" value="Hypothetical protein af1432"/>
    <property type="match status" value="1"/>
</dbReference>
<evidence type="ECO:0000313" key="3">
    <source>
        <dbReference type="Proteomes" id="UP001501565"/>
    </source>
</evidence>
<dbReference type="SUPFAM" id="SSF109604">
    <property type="entry name" value="HD-domain/PDEase-like"/>
    <property type="match status" value="1"/>
</dbReference>
<dbReference type="InterPro" id="IPR021812">
    <property type="entry name" value="DUF3391"/>
</dbReference>